<feature type="coiled-coil region" evidence="6">
    <location>
        <begin position="81"/>
        <end position="111"/>
    </location>
</feature>
<organism evidence="8 9">
    <name type="scientific">Bacterioplanoides pacificum</name>
    <dbReference type="NCBI Taxonomy" id="1171596"/>
    <lineage>
        <taxon>Bacteria</taxon>
        <taxon>Pseudomonadati</taxon>
        <taxon>Pseudomonadota</taxon>
        <taxon>Gammaproteobacteria</taxon>
        <taxon>Oceanospirillales</taxon>
        <taxon>Oceanospirillaceae</taxon>
        <taxon>Bacterioplanoides</taxon>
    </lineage>
</organism>
<evidence type="ECO:0000313" key="9">
    <source>
        <dbReference type="Proteomes" id="UP001595722"/>
    </source>
</evidence>
<keyword evidence="3" id="KW-0805">Transcription regulation</keyword>
<evidence type="ECO:0000256" key="6">
    <source>
        <dbReference type="SAM" id="Coils"/>
    </source>
</evidence>
<sequence>MNIGKAAAASGVSAKMIRYYEATGLIEAVERTAAGYRNYSQRDVETLSFIRRARNLGFSVEQMHELLALWRDQGRASADVKRLALQHVAELQRKAEELQQMSQVLTHLADNCQGDSRPDCPIISGLAQPD</sequence>
<dbReference type="EMBL" id="JBHRYB010000003">
    <property type="protein sequence ID" value="MFC3679351.1"/>
    <property type="molecule type" value="Genomic_DNA"/>
</dbReference>
<evidence type="ECO:0000256" key="2">
    <source>
        <dbReference type="ARBA" id="ARBA00022490"/>
    </source>
</evidence>
<dbReference type="NCBIfam" id="TIGR02044">
    <property type="entry name" value="CueR"/>
    <property type="match status" value="1"/>
</dbReference>
<evidence type="ECO:0000313" key="8">
    <source>
        <dbReference type="EMBL" id="MFC3679351.1"/>
    </source>
</evidence>
<dbReference type="RefSeq" id="WP_376865009.1">
    <property type="nucleotide sequence ID" value="NZ_JBHRYB010000003.1"/>
</dbReference>
<dbReference type="PRINTS" id="PR00040">
    <property type="entry name" value="HTHMERR"/>
</dbReference>
<dbReference type="Proteomes" id="UP001595722">
    <property type="component" value="Unassembled WGS sequence"/>
</dbReference>
<gene>
    <name evidence="8" type="primary">cueR</name>
    <name evidence="8" type="ORF">ACFOMG_04400</name>
</gene>
<dbReference type="Pfam" id="PF09278">
    <property type="entry name" value="MerR-DNA-bind"/>
    <property type="match status" value="1"/>
</dbReference>
<evidence type="ECO:0000256" key="3">
    <source>
        <dbReference type="ARBA" id="ARBA00023015"/>
    </source>
</evidence>
<comment type="caution">
    <text evidence="8">The sequence shown here is derived from an EMBL/GenBank/DDBJ whole genome shotgun (WGS) entry which is preliminary data.</text>
</comment>
<dbReference type="InterPro" id="IPR000551">
    <property type="entry name" value="MerR-type_HTH_dom"/>
</dbReference>
<keyword evidence="5" id="KW-0804">Transcription</keyword>
<keyword evidence="4" id="KW-0238">DNA-binding</keyword>
<dbReference type="InterPro" id="IPR011789">
    <property type="entry name" value="CueR"/>
</dbReference>
<comment type="subcellular location">
    <subcellularLocation>
        <location evidence="1">Cytoplasm</location>
    </subcellularLocation>
</comment>
<reference evidence="9" key="1">
    <citation type="journal article" date="2019" name="Int. J. Syst. Evol. Microbiol.">
        <title>The Global Catalogue of Microorganisms (GCM) 10K type strain sequencing project: providing services to taxonomists for standard genome sequencing and annotation.</title>
        <authorList>
            <consortium name="The Broad Institute Genomics Platform"/>
            <consortium name="The Broad Institute Genome Sequencing Center for Infectious Disease"/>
            <person name="Wu L."/>
            <person name="Ma J."/>
        </authorList>
    </citation>
    <scope>NUCLEOTIDE SEQUENCE [LARGE SCALE GENOMIC DNA]</scope>
    <source>
        <strain evidence="9">KCTC 42424</strain>
    </source>
</reference>
<evidence type="ECO:0000256" key="4">
    <source>
        <dbReference type="ARBA" id="ARBA00023125"/>
    </source>
</evidence>
<dbReference type="Pfam" id="PF00376">
    <property type="entry name" value="MerR"/>
    <property type="match status" value="1"/>
</dbReference>
<evidence type="ECO:0000256" key="1">
    <source>
        <dbReference type="ARBA" id="ARBA00004496"/>
    </source>
</evidence>
<feature type="domain" description="HTH merR-type" evidence="7">
    <location>
        <begin position="1"/>
        <end position="69"/>
    </location>
</feature>
<evidence type="ECO:0000256" key="5">
    <source>
        <dbReference type="ARBA" id="ARBA00023163"/>
    </source>
</evidence>
<dbReference type="PROSITE" id="PS00552">
    <property type="entry name" value="HTH_MERR_1"/>
    <property type="match status" value="1"/>
</dbReference>
<dbReference type="CDD" id="cd01108">
    <property type="entry name" value="HTH_CueR"/>
    <property type="match status" value="1"/>
</dbReference>
<dbReference type="InterPro" id="IPR015358">
    <property type="entry name" value="Tscrpt_reg_MerR_DNA-bd"/>
</dbReference>
<dbReference type="SUPFAM" id="SSF46955">
    <property type="entry name" value="Putative DNA-binding domain"/>
    <property type="match status" value="1"/>
</dbReference>
<dbReference type="PROSITE" id="PS50937">
    <property type="entry name" value="HTH_MERR_2"/>
    <property type="match status" value="1"/>
</dbReference>
<accession>A0ABV7VS55</accession>
<evidence type="ECO:0000259" key="7">
    <source>
        <dbReference type="PROSITE" id="PS50937"/>
    </source>
</evidence>
<keyword evidence="2" id="KW-0963">Cytoplasm</keyword>
<keyword evidence="6" id="KW-0175">Coiled coil</keyword>
<protein>
    <submittedName>
        <fullName evidence="8">Cu(I)-responsive transcriptional regulator</fullName>
    </submittedName>
</protein>
<dbReference type="InterPro" id="IPR047057">
    <property type="entry name" value="MerR_fam"/>
</dbReference>
<keyword evidence="9" id="KW-1185">Reference proteome</keyword>
<dbReference type="SMART" id="SM00422">
    <property type="entry name" value="HTH_MERR"/>
    <property type="match status" value="1"/>
</dbReference>
<dbReference type="PANTHER" id="PTHR30204:SF94">
    <property type="entry name" value="HEAVY METAL-DEPENDENT TRANSCRIPTIONAL REGULATOR HI_0293-RELATED"/>
    <property type="match status" value="1"/>
</dbReference>
<name>A0ABV7VS55_9GAMM</name>
<dbReference type="PANTHER" id="PTHR30204">
    <property type="entry name" value="REDOX-CYCLING DRUG-SENSING TRANSCRIPTIONAL ACTIVATOR SOXR"/>
    <property type="match status" value="1"/>
</dbReference>
<dbReference type="Gene3D" id="1.10.1660.10">
    <property type="match status" value="1"/>
</dbReference>
<dbReference type="InterPro" id="IPR009061">
    <property type="entry name" value="DNA-bd_dom_put_sf"/>
</dbReference>
<proteinExistence type="predicted"/>